<accession>A0A7G2C420</accession>
<organism evidence="2 3">
    <name type="scientific">Angomonas deanei</name>
    <dbReference type="NCBI Taxonomy" id="59799"/>
    <lineage>
        <taxon>Eukaryota</taxon>
        <taxon>Discoba</taxon>
        <taxon>Euglenozoa</taxon>
        <taxon>Kinetoplastea</taxon>
        <taxon>Metakinetoplastina</taxon>
        <taxon>Trypanosomatida</taxon>
        <taxon>Trypanosomatidae</taxon>
        <taxon>Strigomonadinae</taxon>
        <taxon>Angomonas</taxon>
    </lineage>
</organism>
<keyword evidence="3" id="KW-1185">Reference proteome</keyword>
<feature type="compositionally biased region" description="Low complexity" evidence="1">
    <location>
        <begin position="74"/>
        <end position="87"/>
    </location>
</feature>
<dbReference type="VEuPathDB" id="TriTrypDB:ADEAN_000007400"/>
<gene>
    <name evidence="2" type="ORF">ADEAN_000007400</name>
</gene>
<dbReference type="AlphaFoldDB" id="A0A7G2C420"/>
<dbReference type="EMBL" id="LR877145">
    <property type="protein sequence ID" value="CAD2212662.1"/>
    <property type="molecule type" value="Genomic_DNA"/>
</dbReference>
<feature type="region of interest" description="Disordered" evidence="1">
    <location>
        <begin position="74"/>
        <end position="106"/>
    </location>
</feature>
<name>A0A7G2C420_9TRYP</name>
<reference evidence="2 3" key="1">
    <citation type="submission" date="2020-08" db="EMBL/GenBank/DDBJ databases">
        <authorList>
            <person name="Newling K."/>
            <person name="Davey J."/>
            <person name="Forrester S."/>
        </authorList>
    </citation>
    <scope>NUCLEOTIDE SEQUENCE [LARGE SCALE GENOMIC DNA]</scope>
    <source>
        <strain evidence="3">Crithidia deanei Carvalho (ATCC PRA-265)</strain>
    </source>
</reference>
<dbReference type="Proteomes" id="UP000515908">
    <property type="component" value="Chromosome 01"/>
</dbReference>
<protein>
    <submittedName>
        <fullName evidence="2">Uncharacterized protein</fullName>
    </submittedName>
</protein>
<evidence type="ECO:0000313" key="2">
    <source>
        <dbReference type="EMBL" id="CAD2212662.1"/>
    </source>
</evidence>
<sequence>MEQNSFFVKNDQTVLFSTSYVKNTSRSADEESCLDSPLVEQYNALLNYLDDVKRDSYNWFGGFMNLGTKDTGVVESSGGSRASSTGGWTELEAGADDTAQEKRRKL</sequence>
<proteinExistence type="predicted"/>
<evidence type="ECO:0000313" key="3">
    <source>
        <dbReference type="Proteomes" id="UP000515908"/>
    </source>
</evidence>
<evidence type="ECO:0000256" key="1">
    <source>
        <dbReference type="SAM" id="MobiDB-lite"/>
    </source>
</evidence>